<dbReference type="GO" id="GO:0033786">
    <property type="term" value="F:heptose-1-phosphate adenylyltransferase activity"/>
    <property type="evidence" value="ECO:0007669"/>
    <property type="project" value="TreeGrafter"/>
</dbReference>
<dbReference type="PANTHER" id="PTHR46969:SF1">
    <property type="entry name" value="BIFUNCTIONAL PROTEIN HLDE"/>
    <property type="match status" value="1"/>
</dbReference>
<dbReference type="AlphaFoldDB" id="A0A0F9LI28"/>
<reference evidence="4" key="1">
    <citation type="journal article" date="2015" name="Nature">
        <title>Complex archaea that bridge the gap between prokaryotes and eukaryotes.</title>
        <authorList>
            <person name="Spang A."/>
            <person name="Saw J.H."/>
            <person name="Jorgensen S.L."/>
            <person name="Zaremba-Niedzwiedzka K."/>
            <person name="Martijn J."/>
            <person name="Lind A.E."/>
            <person name="van Eijk R."/>
            <person name="Schleper C."/>
            <person name="Guy L."/>
            <person name="Ettema T.J."/>
        </authorList>
    </citation>
    <scope>NUCLEOTIDE SEQUENCE</scope>
</reference>
<dbReference type="InterPro" id="IPR011611">
    <property type="entry name" value="PfkB_dom"/>
</dbReference>
<comment type="caution">
    <text evidence="4">The sequence shown here is derived from an EMBL/GenBank/DDBJ whole genome shotgun (WGS) entry which is preliminary data.</text>
</comment>
<dbReference type="NCBIfam" id="TIGR02198">
    <property type="entry name" value="rfaE_dom_I"/>
    <property type="match status" value="1"/>
</dbReference>
<name>A0A0F9LI28_9ZZZZ</name>
<proteinExistence type="predicted"/>
<dbReference type="EMBL" id="LAZR01010988">
    <property type="protein sequence ID" value="KKM63995.1"/>
    <property type="molecule type" value="Genomic_DNA"/>
</dbReference>
<feature type="domain" description="Carbohydrate kinase PfkB" evidence="3">
    <location>
        <begin position="9"/>
        <end position="290"/>
    </location>
</feature>
<dbReference type="Pfam" id="PF00294">
    <property type="entry name" value="PfkB"/>
    <property type="match status" value="1"/>
</dbReference>
<dbReference type="InterPro" id="IPR011913">
    <property type="entry name" value="RfaE_dom_I"/>
</dbReference>
<protein>
    <recommendedName>
        <fullName evidence="3">Carbohydrate kinase PfkB domain-containing protein</fullName>
    </recommendedName>
</protein>
<evidence type="ECO:0000259" key="3">
    <source>
        <dbReference type="Pfam" id="PF00294"/>
    </source>
</evidence>
<gene>
    <name evidence="4" type="ORF">LCGC14_1505840</name>
</gene>
<dbReference type="InterPro" id="IPR029056">
    <property type="entry name" value="Ribokinase-like"/>
</dbReference>
<organism evidence="4">
    <name type="scientific">marine sediment metagenome</name>
    <dbReference type="NCBI Taxonomy" id="412755"/>
    <lineage>
        <taxon>unclassified sequences</taxon>
        <taxon>metagenomes</taxon>
        <taxon>ecological metagenomes</taxon>
    </lineage>
</organism>
<evidence type="ECO:0000256" key="1">
    <source>
        <dbReference type="ARBA" id="ARBA00022679"/>
    </source>
</evidence>
<dbReference type="PANTHER" id="PTHR46969">
    <property type="entry name" value="BIFUNCTIONAL PROTEIN HLDE"/>
    <property type="match status" value="1"/>
</dbReference>
<dbReference type="GO" id="GO:0033785">
    <property type="term" value="F:heptose 7-phosphate kinase activity"/>
    <property type="evidence" value="ECO:0007669"/>
    <property type="project" value="TreeGrafter"/>
</dbReference>
<dbReference type="FunFam" id="3.40.1190.20:FF:000002">
    <property type="entry name" value="Bifunctional protein HldE"/>
    <property type="match status" value="1"/>
</dbReference>
<dbReference type="InterPro" id="IPR002173">
    <property type="entry name" value="Carboh/pur_kinase_PfkB_CS"/>
</dbReference>
<evidence type="ECO:0000256" key="2">
    <source>
        <dbReference type="ARBA" id="ARBA00022777"/>
    </source>
</evidence>
<dbReference type="GO" id="GO:0005829">
    <property type="term" value="C:cytosol"/>
    <property type="evidence" value="ECO:0007669"/>
    <property type="project" value="TreeGrafter"/>
</dbReference>
<keyword evidence="2" id="KW-0418">Kinase</keyword>
<evidence type="ECO:0000313" key="4">
    <source>
        <dbReference type="EMBL" id="KKM63995.1"/>
    </source>
</evidence>
<accession>A0A0F9LI28</accession>
<dbReference type="PROSITE" id="PS00583">
    <property type="entry name" value="PFKB_KINASES_1"/>
    <property type="match status" value="1"/>
</dbReference>
<sequence>MVGDLILDRFLWGRVERISPEAPVPVVEVTRESTMPGGAANVACNIAALGGRATVLGAMGDDQAAEQMHELMREHAIECIDVRDDRPTTQKTRVIAQHQQVVRFDHEDRAPLSGRALKTLLKVIREKTSEFDAIVVSDYNKGVVSKKLIAALLGAAKRGTTVAVDPKVGNFNLYKGATLITPNLKEAAEGSGVEVTDEATLLEAGRSLMKKLSLPYVLITRGEAGMSLFEKRKVTHIPTLAKHVYDVTGAGDTVIASMALARAAGATMGEAAVIANHAAGIVVAEVGTAVATSEVLRESIRQGGISVRVEKLRG</sequence>
<dbReference type="CDD" id="cd01172">
    <property type="entry name" value="RfaE_like"/>
    <property type="match status" value="1"/>
</dbReference>
<keyword evidence="1" id="KW-0808">Transferase</keyword>
<dbReference type="GO" id="GO:0016773">
    <property type="term" value="F:phosphotransferase activity, alcohol group as acceptor"/>
    <property type="evidence" value="ECO:0007669"/>
    <property type="project" value="InterPro"/>
</dbReference>
<dbReference type="Gene3D" id="3.40.1190.20">
    <property type="match status" value="1"/>
</dbReference>
<dbReference type="SUPFAM" id="SSF53613">
    <property type="entry name" value="Ribokinase-like"/>
    <property type="match status" value="1"/>
</dbReference>